<dbReference type="VEuPathDB" id="AmoebaDB:NF0081040"/>
<dbReference type="PANTHER" id="PTHR31131">
    <property type="entry name" value="CHROMOSOME 1, WHOLE GENOME SHOTGUN SEQUENCE"/>
    <property type="match status" value="1"/>
</dbReference>
<dbReference type="VEuPathDB" id="AmoebaDB:NfTy_012640"/>
<dbReference type="RefSeq" id="XP_044568149.1">
    <property type="nucleotide sequence ID" value="XM_044700807.1"/>
</dbReference>
<dbReference type="Proteomes" id="UP000444721">
    <property type="component" value="Unassembled WGS sequence"/>
</dbReference>
<dbReference type="Gene3D" id="3.30.2130.10">
    <property type="entry name" value="VC0802-like"/>
    <property type="match status" value="2"/>
</dbReference>
<dbReference type="VEuPathDB" id="AmoebaDB:FDP41_010501"/>
<organism evidence="1 2">
    <name type="scientific">Naegleria fowleri</name>
    <name type="common">Brain eating amoeba</name>
    <dbReference type="NCBI Taxonomy" id="5763"/>
    <lineage>
        <taxon>Eukaryota</taxon>
        <taxon>Discoba</taxon>
        <taxon>Heterolobosea</taxon>
        <taxon>Tetramitia</taxon>
        <taxon>Eutetramitia</taxon>
        <taxon>Vahlkampfiidae</taxon>
        <taxon>Naegleria</taxon>
    </lineage>
</organism>
<dbReference type="EMBL" id="VFQX01000006">
    <property type="protein sequence ID" value="KAF0983436.1"/>
    <property type="molecule type" value="Genomic_DNA"/>
</dbReference>
<comment type="caution">
    <text evidence="1">The sequence shown here is derived from an EMBL/GenBank/DDBJ whole genome shotgun (WGS) entry which is preliminary data.</text>
</comment>
<keyword evidence="2" id="KW-1185">Reference proteome</keyword>
<dbReference type="InterPro" id="IPR045865">
    <property type="entry name" value="ACT-like_dom_sf"/>
</dbReference>
<evidence type="ECO:0000313" key="1">
    <source>
        <dbReference type="EMBL" id="KAF0983436.1"/>
    </source>
</evidence>
<evidence type="ECO:0008006" key="3">
    <source>
        <dbReference type="Google" id="ProtNLM"/>
    </source>
</evidence>
<dbReference type="AlphaFoldDB" id="A0A6A5C6Q3"/>
<evidence type="ECO:0000313" key="2">
    <source>
        <dbReference type="Proteomes" id="UP000444721"/>
    </source>
</evidence>
<name>A0A6A5C6Q3_NAEFO</name>
<dbReference type="SUPFAM" id="SSF55021">
    <property type="entry name" value="ACT-like"/>
    <property type="match status" value="1"/>
</dbReference>
<dbReference type="PANTHER" id="PTHR31131:SF6">
    <property type="entry name" value="CASTOR ACT DOMAIN-CONTAINING PROTEIN"/>
    <property type="match status" value="1"/>
</dbReference>
<dbReference type="InterPro" id="IPR051719">
    <property type="entry name" value="CASTOR_mTORC1"/>
</dbReference>
<dbReference type="GeneID" id="68117716"/>
<sequence length="357" mass="41231">MTSDTFKILPMNLFLISIQRKQFHFYSKALLKTLFVKLDSPDRFISFIETADEISIILDESSLEEVKRYKEIIQSYQLNMDAIMLEQGSTWRGILIKSVNDEETSDSNDPNNGSKILLKKSTARSIYRYASILSSNNISIFYHSLWSFDLLLVEEENFEKAVELIQNKVENTDKSMKEEELVPPSMFLRKKPSESESYDMEADELTTLDTKLYMCRLSSKQYQFHIKDLLNALWFEYKNIGDFFALASFEDENIIVGNEQVFEMLSLGEDEIESTAITESEEKLQFVPVMIHTSEGLGFDEAQIGVVSKLTGSLLSHSDKLTVIYFSTFVTDYILIQHDHLESALNHIKEKLEQVKE</sequence>
<gene>
    <name evidence="1" type="ORF">FDP41_010501</name>
</gene>
<dbReference type="OrthoDB" id="58529at2759"/>
<accession>A0A6A5C6Q3</accession>
<protein>
    <recommendedName>
        <fullName evidence="3">CASTOR ACT domain-containing protein</fullName>
    </recommendedName>
</protein>
<reference evidence="1 2" key="1">
    <citation type="journal article" date="2019" name="Sci. Rep.">
        <title>Nanopore sequencing improves the draft genome of the human pathogenic amoeba Naegleria fowleri.</title>
        <authorList>
            <person name="Liechti N."/>
            <person name="Schurch N."/>
            <person name="Bruggmann R."/>
            <person name="Wittwer M."/>
        </authorList>
    </citation>
    <scope>NUCLEOTIDE SEQUENCE [LARGE SCALE GENOMIC DNA]</scope>
    <source>
        <strain evidence="1 2">ATCC 30894</strain>
    </source>
</reference>
<proteinExistence type="predicted"/>